<feature type="transmembrane region" description="Helical" evidence="8">
    <location>
        <begin position="36"/>
        <end position="57"/>
    </location>
</feature>
<evidence type="ECO:0000256" key="5">
    <source>
        <dbReference type="ARBA" id="ARBA00022692"/>
    </source>
</evidence>
<dbReference type="KEGG" id="mend:L6E24_02985"/>
<accession>A0A9E7THJ8</accession>
<evidence type="ECO:0000256" key="8">
    <source>
        <dbReference type="SAM" id="Phobius"/>
    </source>
</evidence>
<sequence length="305" mass="33276">MNFLTIIDSIVILFMLMGVGYAAYKSGIITRDGAHGLSSFLVNITLPSLIIVSMQIPLSDETFGRTMEMFAIAVIYYILSFAFAFTVPKYLTESDLEKGVYSFMLVFSNLGFMGIPVTAAIFGSEAVFYTSLVMLPFGILAFSVGILMLRPDMGKYFDPKLFLNSGIIASFIGLLFFFTGFQIPAPFIDVLEILGSLTTPLAMVVTGSLLATMPAASMFKDLRIYAMSLFRLIIIPAVLYLILVPFVSDRLLLGIIVILAGMPVAANAVLLAEEYNVDSTAASKGVFISTLLCIFTIPLMAYFLL</sequence>
<keyword evidence="6 8" id="KW-1133">Transmembrane helix</keyword>
<dbReference type="PANTHER" id="PTHR36838">
    <property type="entry name" value="AUXIN EFFLUX CARRIER FAMILY PROTEIN"/>
    <property type="match status" value="1"/>
</dbReference>
<dbReference type="Gene3D" id="1.20.1530.20">
    <property type="match status" value="1"/>
</dbReference>
<protein>
    <submittedName>
        <fullName evidence="9">AEC family transporter</fullName>
    </submittedName>
</protein>
<feature type="transmembrane region" description="Helical" evidence="8">
    <location>
        <begin position="193"/>
        <end position="212"/>
    </location>
</feature>
<feature type="transmembrane region" description="Helical" evidence="8">
    <location>
        <begin position="69"/>
        <end position="87"/>
    </location>
</feature>
<evidence type="ECO:0000313" key="9">
    <source>
        <dbReference type="EMBL" id="UUX93102.1"/>
    </source>
</evidence>
<dbReference type="RefSeq" id="WP_257743243.1">
    <property type="nucleotide sequence ID" value="NZ_CP096115.1"/>
</dbReference>
<dbReference type="AlphaFoldDB" id="A0A9E7THJ8"/>
<evidence type="ECO:0000256" key="6">
    <source>
        <dbReference type="ARBA" id="ARBA00022989"/>
    </source>
</evidence>
<feature type="transmembrane region" description="Helical" evidence="8">
    <location>
        <begin position="224"/>
        <end position="246"/>
    </location>
</feature>
<keyword evidence="5 8" id="KW-0812">Transmembrane</keyword>
<dbReference type="Proteomes" id="UP001060368">
    <property type="component" value="Chromosome"/>
</dbReference>
<evidence type="ECO:0000256" key="2">
    <source>
        <dbReference type="ARBA" id="ARBA00010145"/>
    </source>
</evidence>
<feature type="transmembrane region" description="Helical" evidence="8">
    <location>
        <begin position="128"/>
        <end position="149"/>
    </location>
</feature>
<dbReference type="GeneID" id="74306626"/>
<dbReference type="InterPro" id="IPR038770">
    <property type="entry name" value="Na+/solute_symporter_sf"/>
</dbReference>
<name>A0A9E7THJ8_9EURY</name>
<dbReference type="GO" id="GO:0005886">
    <property type="term" value="C:plasma membrane"/>
    <property type="evidence" value="ECO:0007669"/>
    <property type="project" value="UniProtKB-SubCell"/>
</dbReference>
<organism evidence="9 10">
    <name type="scientific">Methanoplanus endosymbiosus</name>
    <dbReference type="NCBI Taxonomy" id="33865"/>
    <lineage>
        <taxon>Archaea</taxon>
        <taxon>Methanobacteriati</taxon>
        <taxon>Methanobacteriota</taxon>
        <taxon>Stenosarchaea group</taxon>
        <taxon>Methanomicrobia</taxon>
        <taxon>Methanomicrobiales</taxon>
        <taxon>Methanomicrobiaceae</taxon>
        <taxon>Methanoplanus</taxon>
    </lineage>
</organism>
<proteinExistence type="inferred from homology"/>
<evidence type="ECO:0000313" key="10">
    <source>
        <dbReference type="Proteomes" id="UP001060368"/>
    </source>
</evidence>
<evidence type="ECO:0000256" key="7">
    <source>
        <dbReference type="ARBA" id="ARBA00023136"/>
    </source>
</evidence>
<keyword evidence="7 8" id="KW-0472">Membrane</keyword>
<keyword evidence="4" id="KW-1003">Cell membrane</keyword>
<feature type="transmembrane region" description="Helical" evidence="8">
    <location>
        <begin position="6"/>
        <end position="24"/>
    </location>
</feature>
<dbReference type="PANTHER" id="PTHR36838:SF1">
    <property type="entry name" value="SLR1864 PROTEIN"/>
    <property type="match status" value="1"/>
</dbReference>
<reference evidence="9" key="1">
    <citation type="submission" date="2022-04" db="EMBL/GenBank/DDBJ databases">
        <title>Complete genome of Methanoplanus endosymbiosus DSM 3599.</title>
        <authorList>
            <person name="Chen S.-C."/>
            <person name="You Y.-T."/>
            <person name="Zhou Y.-Z."/>
            <person name="Lai M.-C."/>
        </authorList>
    </citation>
    <scope>NUCLEOTIDE SEQUENCE</scope>
    <source>
        <strain evidence="9">DSM 3599</strain>
    </source>
</reference>
<keyword evidence="10" id="KW-1185">Reference proteome</keyword>
<evidence type="ECO:0000256" key="4">
    <source>
        <dbReference type="ARBA" id="ARBA00022475"/>
    </source>
</evidence>
<feature type="transmembrane region" description="Helical" evidence="8">
    <location>
        <begin position="99"/>
        <end position="122"/>
    </location>
</feature>
<evidence type="ECO:0000256" key="3">
    <source>
        <dbReference type="ARBA" id="ARBA00022448"/>
    </source>
</evidence>
<dbReference type="InterPro" id="IPR004776">
    <property type="entry name" value="Mem_transp_PIN-like"/>
</dbReference>
<evidence type="ECO:0000256" key="1">
    <source>
        <dbReference type="ARBA" id="ARBA00004651"/>
    </source>
</evidence>
<gene>
    <name evidence="9" type="ORF">L6E24_02985</name>
</gene>
<feature type="transmembrane region" description="Helical" evidence="8">
    <location>
        <begin position="161"/>
        <end position="181"/>
    </location>
</feature>
<feature type="transmembrane region" description="Helical" evidence="8">
    <location>
        <begin position="285"/>
        <end position="304"/>
    </location>
</feature>
<dbReference type="EMBL" id="CP096115">
    <property type="protein sequence ID" value="UUX93102.1"/>
    <property type="molecule type" value="Genomic_DNA"/>
</dbReference>
<dbReference type="Pfam" id="PF03547">
    <property type="entry name" value="Mem_trans"/>
    <property type="match status" value="2"/>
</dbReference>
<dbReference type="GO" id="GO:0055085">
    <property type="term" value="P:transmembrane transport"/>
    <property type="evidence" value="ECO:0007669"/>
    <property type="project" value="InterPro"/>
</dbReference>
<comment type="similarity">
    <text evidence="2">Belongs to the auxin efflux carrier (TC 2.A.69) family.</text>
</comment>
<keyword evidence="3" id="KW-0813">Transport</keyword>
<comment type="subcellular location">
    <subcellularLocation>
        <location evidence="1">Cell membrane</location>
        <topology evidence="1">Multi-pass membrane protein</topology>
    </subcellularLocation>
</comment>
<feature type="transmembrane region" description="Helical" evidence="8">
    <location>
        <begin position="252"/>
        <end position="273"/>
    </location>
</feature>